<sequence length="350" mass="39239">MILSGDVESIPHEGHDVSEVAKDLLHISNCRVAAIPCCPDPLKIIPQQSKLHFPDTGFPKKGLDLNFHNWKVGFLKGAPSSHRKQGFPEAAVGIDHMKQQLQQEAVEGFDHRKLGSRGLRCTFGSEILNYNEFRAKITVDHPSISTSISGPPTSTTYDADFSVSTSSITLPKPSPSHNLCPRRKPTQAPRGKKTETIPIPYQWATNRRATVHNMEYLLSNGIHTISGEVQCKQCERKYEIEYDLKSKFIEVGLASKEYILFFAEGEKRFNYLGNVKGDYCPSLKFGEGDRVMPRKNFPLSELICNNPSLIVAIDFENSETEPSVCTNSRSQTGPMTHNRNRVLEQMTSFK</sequence>
<dbReference type="InterPro" id="IPR055513">
    <property type="entry name" value="DUF7086"/>
</dbReference>
<dbReference type="Pfam" id="PF23324">
    <property type="entry name" value="DUF7086"/>
    <property type="match status" value="1"/>
</dbReference>
<evidence type="ECO:0000313" key="3">
    <source>
        <dbReference type="EMBL" id="KAJ4968398.1"/>
    </source>
</evidence>
<name>A0A9Q0QQR5_9MAGN</name>
<dbReference type="Proteomes" id="UP001141806">
    <property type="component" value="Unassembled WGS sequence"/>
</dbReference>
<dbReference type="PANTHER" id="PTHR34272">
    <property type="entry name" value="EXPRESSED PROTEIN"/>
    <property type="match status" value="1"/>
</dbReference>
<proteinExistence type="predicted"/>
<evidence type="ECO:0000313" key="4">
    <source>
        <dbReference type="Proteomes" id="UP001141806"/>
    </source>
</evidence>
<comment type="caution">
    <text evidence="3">The sequence shown here is derived from an EMBL/GenBank/DDBJ whole genome shotgun (WGS) entry which is preliminary data.</text>
</comment>
<organism evidence="3 4">
    <name type="scientific">Protea cynaroides</name>
    <dbReference type="NCBI Taxonomy" id="273540"/>
    <lineage>
        <taxon>Eukaryota</taxon>
        <taxon>Viridiplantae</taxon>
        <taxon>Streptophyta</taxon>
        <taxon>Embryophyta</taxon>
        <taxon>Tracheophyta</taxon>
        <taxon>Spermatophyta</taxon>
        <taxon>Magnoliopsida</taxon>
        <taxon>Proteales</taxon>
        <taxon>Proteaceae</taxon>
        <taxon>Protea</taxon>
    </lineage>
</organism>
<dbReference type="GO" id="GO:0016791">
    <property type="term" value="F:phosphatase activity"/>
    <property type="evidence" value="ECO:0007669"/>
    <property type="project" value="InterPro"/>
</dbReference>
<feature type="domain" description="DUF7086" evidence="2">
    <location>
        <begin position="214"/>
        <end position="251"/>
    </location>
</feature>
<dbReference type="InterPro" id="IPR016965">
    <property type="entry name" value="Pase_PHOSPHO-typ"/>
</dbReference>
<reference evidence="3" key="1">
    <citation type="journal article" date="2023" name="Plant J.">
        <title>The genome of the king protea, Protea cynaroides.</title>
        <authorList>
            <person name="Chang J."/>
            <person name="Duong T.A."/>
            <person name="Schoeman C."/>
            <person name="Ma X."/>
            <person name="Roodt D."/>
            <person name="Barker N."/>
            <person name="Li Z."/>
            <person name="Van de Peer Y."/>
            <person name="Mizrachi E."/>
        </authorList>
    </citation>
    <scope>NUCLEOTIDE SEQUENCE</scope>
    <source>
        <tissue evidence="3">Young leaves</tissue>
    </source>
</reference>
<evidence type="ECO:0000259" key="2">
    <source>
        <dbReference type="Pfam" id="PF23324"/>
    </source>
</evidence>
<feature type="region of interest" description="Disordered" evidence="1">
    <location>
        <begin position="172"/>
        <end position="193"/>
    </location>
</feature>
<dbReference type="PANTHER" id="PTHR34272:SF1">
    <property type="entry name" value="EXPRESSED PROTEIN"/>
    <property type="match status" value="1"/>
</dbReference>
<protein>
    <recommendedName>
        <fullName evidence="2">DUF7086 domain-containing protein</fullName>
    </recommendedName>
</protein>
<dbReference type="EMBL" id="JAMYWD010000006">
    <property type="protein sequence ID" value="KAJ4968398.1"/>
    <property type="molecule type" value="Genomic_DNA"/>
</dbReference>
<dbReference type="OrthoDB" id="1900495at2759"/>
<dbReference type="Pfam" id="PF06888">
    <property type="entry name" value="Put_Phosphatase"/>
    <property type="match status" value="1"/>
</dbReference>
<keyword evidence="4" id="KW-1185">Reference proteome</keyword>
<dbReference type="AlphaFoldDB" id="A0A9Q0QQR5"/>
<accession>A0A9Q0QQR5</accession>
<evidence type="ECO:0000256" key="1">
    <source>
        <dbReference type="SAM" id="MobiDB-lite"/>
    </source>
</evidence>
<gene>
    <name evidence="3" type="ORF">NE237_015099</name>
</gene>